<reference evidence="1" key="1">
    <citation type="submission" date="2021-05" db="EMBL/GenBank/DDBJ databases">
        <authorList>
            <person name="Alioto T."/>
            <person name="Alioto T."/>
            <person name="Gomez Garrido J."/>
        </authorList>
    </citation>
    <scope>NUCLEOTIDE SEQUENCE</scope>
</reference>
<sequence length="161" mass="18041">MTEHFVPNFVITFVVHTVQSNLDLDCPSLHYYYYTIIIHKGVVVTQAVHSLGHKLSTGWELGPKLTTGCDTSCSQVGTQAVHRLCPFRRHLRVLVPLFHVQSGTGPLNKSRHGYPLSWHPSTRSDQVDVPCQSSGSYLLQDRYQWRRGIGGGNSCYFRGGS</sequence>
<protein>
    <submittedName>
        <fullName evidence="1">Uncharacterized protein</fullName>
    </submittedName>
</protein>
<accession>A0A8D8UXN9</accession>
<name>A0A8D8UXN9_9HEMI</name>
<proteinExistence type="predicted"/>
<dbReference type="EMBL" id="HBUF01350348">
    <property type="protein sequence ID" value="CAG6713219.1"/>
    <property type="molecule type" value="Transcribed_RNA"/>
</dbReference>
<evidence type="ECO:0000313" key="1">
    <source>
        <dbReference type="EMBL" id="CAG6713219.1"/>
    </source>
</evidence>
<dbReference type="AlphaFoldDB" id="A0A8D8UXN9"/>
<organism evidence="1">
    <name type="scientific">Cacopsylla melanoneura</name>
    <dbReference type="NCBI Taxonomy" id="428564"/>
    <lineage>
        <taxon>Eukaryota</taxon>
        <taxon>Metazoa</taxon>
        <taxon>Ecdysozoa</taxon>
        <taxon>Arthropoda</taxon>
        <taxon>Hexapoda</taxon>
        <taxon>Insecta</taxon>
        <taxon>Pterygota</taxon>
        <taxon>Neoptera</taxon>
        <taxon>Paraneoptera</taxon>
        <taxon>Hemiptera</taxon>
        <taxon>Sternorrhyncha</taxon>
        <taxon>Psylloidea</taxon>
        <taxon>Psyllidae</taxon>
        <taxon>Psyllinae</taxon>
        <taxon>Cacopsylla</taxon>
    </lineage>
</organism>